<gene>
    <name evidence="2" type="ORF">P691DRAFT_676110</name>
</gene>
<dbReference type="CDD" id="cd00882">
    <property type="entry name" value="Ras_like_GTPase"/>
    <property type="match status" value="1"/>
</dbReference>
<dbReference type="AlphaFoldDB" id="A0A9P6C1B5"/>
<name>A0A9P6C1B5_9AGAR</name>
<dbReference type="OrthoDB" id="8954335at2759"/>
<comment type="caution">
    <text evidence="2">The sequence shown here is derived from an EMBL/GenBank/DDBJ whole genome shotgun (WGS) entry which is preliminary data.</text>
</comment>
<proteinExistence type="predicted"/>
<dbReference type="InterPro" id="IPR027417">
    <property type="entry name" value="P-loop_NTPase"/>
</dbReference>
<dbReference type="GO" id="GO:0005525">
    <property type="term" value="F:GTP binding"/>
    <property type="evidence" value="ECO:0007669"/>
    <property type="project" value="InterPro"/>
</dbReference>
<evidence type="ECO:0000313" key="2">
    <source>
        <dbReference type="EMBL" id="KAF9445208.1"/>
    </source>
</evidence>
<evidence type="ECO:0000259" key="1">
    <source>
        <dbReference type="Pfam" id="PF01926"/>
    </source>
</evidence>
<sequence>ITTSLLSSNMPRPNVIIFGASGSGKSSIVNMLSGTDRAEVSSGGEGCTFESRPYEVNILGRYMTLWDTAGLDEGDGGSVSNIDAVVQLYSLIRRLSDGVSLLMFVVRAPRIRSSVPRNWMLFRDIICQGKVPIVLVITGLELEENRNQWWCTNLEKFRQDGIYPHGHACITATRGKARGGRFIFDEEYEESASDLRKLMVSTVRVTPWHVPAAEWFKSTFIAMLVRNIFGIKLLGGALKQLIDVCKMPKADAKELAERLSDADVP</sequence>
<accession>A0A9P6C1B5</accession>
<dbReference type="Proteomes" id="UP000807342">
    <property type="component" value="Unassembled WGS sequence"/>
</dbReference>
<keyword evidence="3" id="KW-1185">Reference proteome</keyword>
<organism evidence="2 3">
    <name type="scientific">Macrolepiota fuliginosa MF-IS2</name>
    <dbReference type="NCBI Taxonomy" id="1400762"/>
    <lineage>
        <taxon>Eukaryota</taxon>
        <taxon>Fungi</taxon>
        <taxon>Dikarya</taxon>
        <taxon>Basidiomycota</taxon>
        <taxon>Agaricomycotina</taxon>
        <taxon>Agaricomycetes</taxon>
        <taxon>Agaricomycetidae</taxon>
        <taxon>Agaricales</taxon>
        <taxon>Agaricineae</taxon>
        <taxon>Agaricaceae</taxon>
        <taxon>Macrolepiota</taxon>
    </lineage>
</organism>
<dbReference type="SUPFAM" id="SSF52540">
    <property type="entry name" value="P-loop containing nucleoside triphosphate hydrolases"/>
    <property type="match status" value="1"/>
</dbReference>
<feature type="non-terminal residue" evidence="2">
    <location>
        <position position="1"/>
    </location>
</feature>
<dbReference type="InterPro" id="IPR006073">
    <property type="entry name" value="GTP-bd"/>
</dbReference>
<dbReference type="Gene3D" id="3.40.50.300">
    <property type="entry name" value="P-loop containing nucleotide triphosphate hydrolases"/>
    <property type="match status" value="1"/>
</dbReference>
<feature type="domain" description="G" evidence="1">
    <location>
        <begin position="15"/>
        <end position="107"/>
    </location>
</feature>
<reference evidence="2" key="1">
    <citation type="submission" date="2020-11" db="EMBL/GenBank/DDBJ databases">
        <authorList>
            <consortium name="DOE Joint Genome Institute"/>
            <person name="Ahrendt S."/>
            <person name="Riley R."/>
            <person name="Andreopoulos W."/>
            <person name="Labutti K."/>
            <person name="Pangilinan J."/>
            <person name="Ruiz-Duenas F.J."/>
            <person name="Barrasa J.M."/>
            <person name="Sanchez-Garcia M."/>
            <person name="Camarero S."/>
            <person name="Miyauchi S."/>
            <person name="Serrano A."/>
            <person name="Linde D."/>
            <person name="Babiker R."/>
            <person name="Drula E."/>
            <person name="Ayuso-Fernandez I."/>
            <person name="Pacheco R."/>
            <person name="Padilla G."/>
            <person name="Ferreira P."/>
            <person name="Barriuso J."/>
            <person name="Kellner H."/>
            <person name="Castanera R."/>
            <person name="Alfaro M."/>
            <person name="Ramirez L."/>
            <person name="Pisabarro A.G."/>
            <person name="Kuo A."/>
            <person name="Tritt A."/>
            <person name="Lipzen A."/>
            <person name="He G."/>
            <person name="Yan M."/>
            <person name="Ng V."/>
            <person name="Cullen D."/>
            <person name="Martin F."/>
            <person name="Rosso M.-N."/>
            <person name="Henrissat B."/>
            <person name="Hibbett D."/>
            <person name="Martinez A.T."/>
            <person name="Grigoriev I.V."/>
        </authorList>
    </citation>
    <scope>NUCLEOTIDE SEQUENCE</scope>
    <source>
        <strain evidence="2">MF-IS2</strain>
    </source>
</reference>
<dbReference type="Pfam" id="PF01926">
    <property type="entry name" value="MMR_HSR1"/>
    <property type="match status" value="1"/>
</dbReference>
<evidence type="ECO:0000313" key="3">
    <source>
        <dbReference type="Proteomes" id="UP000807342"/>
    </source>
</evidence>
<dbReference type="EMBL" id="MU151317">
    <property type="protein sequence ID" value="KAF9445208.1"/>
    <property type="molecule type" value="Genomic_DNA"/>
</dbReference>
<protein>
    <recommendedName>
        <fullName evidence="1">G domain-containing protein</fullName>
    </recommendedName>
</protein>